<feature type="non-terminal residue" evidence="1">
    <location>
        <position position="56"/>
    </location>
</feature>
<comment type="caution">
    <text evidence="1">The sequence shown here is derived from an EMBL/GenBank/DDBJ whole genome shotgun (WGS) entry which is preliminary data.</text>
</comment>
<dbReference type="AlphaFoldDB" id="A0AAN8NW87"/>
<reference evidence="1 2" key="1">
    <citation type="submission" date="2023-10" db="EMBL/GenBank/DDBJ databases">
        <title>Genomes of two closely related lineages of the louse Polyplax serrata with different host specificities.</title>
        <authorList>
            <person name="Martinu J."/>
            <person name="Tarabai H."/>
            <person name="Stefka J."/>
            <person name="Hypsa V."/>
        </authorList>
    </citation>
    <scope>NUCLEOTIDE SEQUENCE [LARGE SCALE GENOMIC DNA]</scope>
    <source>
        <strain evidence="1">HR10_N</strain>
    </source>
</reference>
<dbReference type="EMBL" id="JAWJWE010000013">
    <property type="protein sequence ID" value="KAK6630236.1"/>
    <property type="molecule type" value="Genomic_DNA"/>
</dbReference>
<evidence type="ECO:0000313" key="2">
    <source>
        <dbReference type="Proteomes" id="UP001372834"/>
    </source>
</evidence>
<organism evidence="1 2">
    <name type="scientific">Polyplax serrata</name>
    <name type="common">Common mouse louse</name>
    <dbReference type="NCBI Taxonomy" id="468196"/>
    <lineage>
        <taxon>Eukaryota</taxon>
        <taxon>Metazoa</taxon>
        <taxon>Ecdysozoa</taxon>
        <taxon>Arthropoda</taxon>
        <taxon>Hexapoda</taxon>
        <taxon>Insecta</taxon>
        <taxon>Pterygota</taxon>
        <taxon>Neoptera</taxon>
        <taxon>Paraneoptera</taxon>
        <taxon>Psocodea</taxon>
        <taxon>Troctomorpha</taxon>
        <taxon>Phthiraptera</taxon>
        <taxon>Anoplura</taxon>
        <taxon>Polyplacidae</taxon>
        <taxon>Polyplax</taxon>
    </lineage>
</organism>
<protein>
    <submittedName>
        <fullName evidence="1">Uncharacterized protein</fullName>
    </submittedName>
</protein>
<sequence>MTERNQDGFEQQRERVRRRVKESIQFVVFVRGTDLDEINNRKRVPLNRSDESSDSR</sequence>
<gene>
    <name evidence="1" type="ORF">RUM43_015029</name>
</gene>
<evidence type="ECO:0000313" key="1">
    <source>
        <dbReference type="EMBL" id="KAK6630236.1"/>
    </source>
</evidence>
<name>A0AAN8NW87_POLSC</name>
<dbReference type="Proteomes" id="UP001372834">
    <property type="component" value="Unassembled WGS sequence"/>
</dbReference>
<proteinExistence type="predicted"/>
<accession>A0AAN8NW87</accession>